<feature type="domain" description="GHMP kinase C-terminal" evidence="16">
    <location>
        <begin position="215"/>
        <end position="294"/>
    </location>
</feature>
<keyword evidence="4 14" id="KW-0963">Cytoplasm</keyword>
<organism evidence="17">
    <name type="scientific">Thermogladius calderae</name>
    <dbReference type="NCBI Taxonomy" id="1200300"/>
    <lineage>
        <taxon>Archaea</taxon>
        <taxon>Thermoproteota</taxon>
        <taxon>Thermoprotei</taxon>
        <taxon>Desulfurococcales</taxon>
        <taxon>Desulfurococcaceae</taxon>
        <taxon>Thermogladius</taxon>
    </lineage>
</organism>
<evidence type="ECO:0000256" key="4">
    <source>
        <dbReference type="ARBA" id="ARBA00022490"/>
    </source>
</evidence>
<dbReference type="GO" id="GO:0005524">
    <property type="term" value="F:ATP binding"/>
    <property type="evidence" value="ECO:0007669"/>
    <property type="project" value="UniProtKB-UniRule"/>
</dbReference>
<keyword evidence="11 14" id="KW-0443">Lipid metabolism</keyword>
<dbReference type="NCBIfam" id="TIGR00549">
    <property type="entry name" value="mevalon_kin"/>
    <property type="match status" value="1"/>
</dbReference>
<name>A0A7J3XYB2_9CREN</name>
<evidence type="ECO:0000313" key="17">
    <source>
        <dbReference type="EMBL" id="HHP67697.1"/>
    </source>
</evidence>
<feature type="active site" description="Proton acceptor" evidence="14">
    <location>
        <position position="142"/>
    </location>
</feature>
<dbReference type="SUPFAM" id="SSF54211">
    <property type="entry name" value="Ribosomal protein S5 domain 2-like"/>
    <property type="match status" value="1"/>
</dbReference>
<keyword evidence="8 14" id="KW-0418">Kinase</keyword>
<dbReference type="Gene3D" id="3.30.230.10">
    <property type="match status" value="1"/>
</dbReference>
<sequence>MVCSIAPGKVILFGEHFVVKGKPAIGVAVNVYAKACAGVGQGVVESRQLGLLLDLDSGRVLDKGLLRVYQELSSRIGLAKDFHVIIDSEIPIAAGMGSSAAVAVSTAHALATLKGVEPDKKLIWEVSFEAEKIYHVKPSGVDNTLSTYGGVLFYQGGEFKRVEVKWPDDIYMLIVDSGVKRSTGQVVEDVLRRYEKHHRIMSGIYDAAGVLVEEALKALERGDFTRLGELMDINHGLLVSLGVSTPLLDSLLWTVREAGALGAKICGAGRGGVIVAVVDEVRLPKVLDKISRQGLKPIVARIDSEGVRKT</sequence>
<dbReference type="AlphaFoldDB" id="A0A7J3XYB2"/>
<dbReference type="InterPro" id="IPR020568">
    <property type="entry name" value="Ribosomal_Su5_D2-typ_SF"/>
</dbReference>
<evidence type="ECO:0000256" key="3">
    <source>
        <dbReference type="ARBA" id="ARBA00012103"/>
    </source>
</evidence>
<evidence type="ECO:0000256" key="9">
    <source>
        <dbReference type="ARBA" id="ARBA00022840"/>
    </source>
</evidence>
<evidence type="ECO:0000256" key="14">
    <source>
        <dbReference type="HAMAP-Rule" id="MF_00217"/>
    </source>
</evidence>
<dbReference type="InterPro" id="IPR014721">
    <property type="entry name" value="Ribsml_uS5_D2-typ_fold_subgr"/>
</dbReference>
<accession>A0A7J3XYB2</accession>
<comment type="caution">
    <text evidence="14">Lacks conserved residue(s) required for the propagation of feature annotation.</text>
</comment>
<dbReference type="InterPro" id="IPR006203">
    <property type="entry name" value="GHMP_knse_ATP-bd_CS"/>
</dbReference>
<evidence type="ECO:0000256" key="12">
    <source>
        <dbReference type="ARBA" id="ARBA00023229"/>
    </source>
</evidence>
<dbReference type="GO" id="GO:0005829">
    <property type="term" value="C:cytosol"/>
    <property type="evidence" value="ECO:0007669"/>
    <property type="project" value="TreeGrafter"/>
</dbReference>
<keyword evidence="10 14" id="KW-0460">Magnesium</keyword>
<dbReference type="Gene3D" id="3.30.70.890">
    <property type="entry name" value="GHMP kinase, C-terminal domain"/>
    <property type="match status" value="1"/>
</dbReference>
<dbReference type="UniPathway" id="UPA00057">
    <property type="reaction ID" value="UER00098"/>
</dbReference>
<dbReference type="EMBL" id="DRYK01000035">
    <property type="protein sequence ID" value="HHP67697.1"/>
    <property type="molecule type" value="Genomic_DNA"/>
</dbReference>
<dbReference type="EC" id="2.7.1.36" evidence="3 14"/>
<evidence type="ECO:0000256" key="2">
    <source>
        <dbReference type="ARBA" id="ARBA00006495"/>
    </source>
</evidence>
<keyword evidence="6 14" id="KW-0808">Transferase</keyword>
<evidence type="ECO:0000256" key="1">
    <source>
        <dbReference type="ARBA" id="ARBA00004496"/>
    </source>
</evidence>
<comment type="catalytic activity">
    <reaction evidence="14">
        <text>(R)-mevalonate + ATP = (R)-5-phosphomevalonate + ADP + H(+)</text>
        <dbReference type="Rhea" id="RHEA:17065"/>
        <dbReference type="ChEBI" id="CHEBI:15378"/>
        <dbReference type="ChEBI" id="CHEBI:30616"/>
        <dbReference type="ChEBI" id="CHEBI:36464"/>
        <dbReference type="ChEBI" id="CHEBI:58146"/>
        <dbReference type="ChEBI" id="CHEBI:456216"/>
        <dbReference type="EC" id="2.7.1.36"/>
    </reaction>
</comment>
<evidence type="ECO:0000256" key="11">
    <source>
        <dbReference type="ARBA" id="ARBA00023098"/>
    </source>
</evidence>
<dbReference type="InterPro" id="IPR013750">
    <property type="entry name" value="GHMP_kinase_C_dom"/>
</dbReference>
<comment type="similarity">
    <text evidence="2 14">Belongs to the GHMP kinase family. Mevalonate kinase subfamily.</text>
</comment>
<proteinExistence type="inferred from homology"/>
<feature type="domain" description="GHMP kinase N-terminal" evidence="15">
    <location>
        <begin position="66"/>
        <end position="150"/>
    </location>
</feature>
<dbReference type="PANTHER" id="PTHR43290">
    <property type="entry name" value="MEVALONATE KINASE"/>
    <property type="match status" value="1"/>
</dbReference>
<comment type="function">
    <text evidence="14">Catalyzes the phosphorylation of (R)-mevalonate (MVA) to (R)-mevalonate 5-phosphate (MVAP). Functions in the mevalonate (MVA) pathway leading to isopentenyl diphosphate (IPP), a key precursor for the biosynthesis of isoprenoid compounds such as archaeal membrane lipids.</text>
</comment>
<evidence type="ECO:0000256" key="7">
    <source>
        <dbReference type="ARBA" id="ARBA00022741"/>
    </source>
</evidence>
<gene>
    <name evidence="14 17" type="primary">mvk</name>
    <name evidence="17" type="ORF">ENM60_02735</name>
</gene>
<dbReference type="InterPro" id="IPR036554">
    <property type="entry name" value="GHMP_kinase_C_sf"/>
</dbReference>
<evidence type="ECO:0000259" key="16">
    <source>
        <dbReference type="Pfam" id="PF08544"/>
    </source>
</evidence>
<dbReference type="GO" id="GO:0000287">
    <property type="term" value="F:magnesium ion binding"/>
    <property type="evidence" value="ECO:0007669"/>
    <property type="project" value="UniProtKB-UniRule"/>
</dbReference>
<dbReference type="InterPro" id="IPR022937">
    <property type="entry name" value="Mevalonate_kinase_arc"/>
</dbReference>
<reference evidence="17" key="1">
    <citation type="journal article" date="2020" name="mSystems">
        <title>Genome- and Community-Level Interaction Insights into Carbon Utilization and Element Cycling Functions of Hydrothermarchaeota in Hydrothermal Sediment.</title>
        <authorList>
            <person name="Zhou Z."/>
            <person name="Liu Y."/>
            <person name="Xu W."/>
            <person name="Pan J."/>
            <person name="Luo Z.H."/>
            <person name="Li M."/>
        </authorList>
    </citation>
    <scope>NUCLEOTIDE SEQUENCE [LARGE SCALE GENOMIC DNA]</scope>
    <source>
        <strain evidence="17">SpSt-110</strain>
    </source>
</reference>
<keyword evidence="5 14" id="KW-0444">Lipid biosynthesis</keyword>
<evidence type="ECO:0000259" key="15">
    <source>
        <dbReference type="Pfam" id="PF00288"/>
    </source>
</evidence>
<dbReference type="Pfam" id="PF08544">
    <property type="entry name" value="GHMP_kinases_C"/>
    <property type="match status" value="1"/>
</dbReference>
<dbReference type="InterPro" id="IPR006204">
    <property type="entry name" value="GHMP_kinase_N_dom"/>
</dbReference>
<dbReference type="PRINTS" id="PR00959">
    <property type="entry name" value="MEVGALKINASE"/>
</dbReference>
<keyword evidence="12 14" id="KW-0414">Isoprene biosynthesis</keyword>
<protein>
    <recommendedName>
        <fullName evidence="3 14">Mevalonate kinase</fullName>
        <shortName evidence="14">MK</shortName>
        <shortName evidence="14">MVK</shortName>
        <ecNumber evidence="3 14">2.7.1.36</ecNumber>
    </recommendedName>
</protein>
<keyword evidence="7 14" id="KW-0547">Nucleotide-binding</keyword>
<evidence type="ECO:0000256" key="10">
    <source>
        <dbReference type="ARBA" id="ARBA00022842"/>
    </source>
</evidence>
<comment type="subunit">
    <text evidence="14">Homodimer.</text>
</comment>
<dbReference type="GO" id="GO:0019287">
    <property type="term" value="P:isopentenyl diphosphate biosynthetic process, mevalonate pathway"/>
    <property type="evidence" value="ECO:0007669"/>
    <property type="project" value="UniProtKB-UniRule"/>
</dbReference>
<dbReference type="Pfam" id="PF00288">
    <property type="entry name" value="GHMP_kinases_N"/>
    <property type="match status" value="1"/>
</dbReference>
<dbReference type="PROSITE" id="PS00627">
    <property type="entry name" value="GHMP_KINASES_ATP"/>
    <property type="match status" value="1"/>
</dbReference>
<comment type="caution">
    <text evidence="17">The sequence shown here is derived from an EMBL/GenBank/DDBJ whole genome shotgun (WGS) entry which is preliminary data.</text>
</comment>
<keyword evidence="9 14" id="KW-0067">ATP-binding</keyword>
<dbReference type="GO" id="GO:0004496">
    <property type="term" value="F:mevalonate kinase activity"/>
    <property type="evidence" value="ECO:0007669"/>
    <property type="project" value="UniProtKB-UniRule"/>
</dbReference>
<evidence type="ECO:0000256" key="8">
    <source>
        <dbReference type="ARBA" id="ARBA00022777"/>
    </source>
</evidence>
<dbReference type="HAMAP" id="MF_00217">
    <property type="entry name" value="Mevalonate_kinase"/>
    <property type="match status" value="1"/>
</dbReference>
<evidence type="ECO:0000256" key="6">
    <source>
        <dbReference type="ARBA" id="ARBA00022679"/>
    </source>
</evidence>
<dbReference type="SUPFAM" id="SSF55060">
    <property type="entry name" value="GHMP Kinase, C-terminal domain"/>
    <property type="match status" value="1"/>
</dbReference>
<evidence type="ECO:0000256" key="13">
    <source>
        <dbReference type="ARBA" id="ARBA00029438"/>
    </source>
</evidence>
<comment type="subcellular location">
    <subcellularLocation>
        <location evidence="1 14">Cytoplasm</location>
    </subcellularLocation>
</comment>
<dbReference type="PANTHER" id="PTHR43290:SF2">
    <property type="entry name" value="MEVALONATE KINASE"/>
    <property type="match status" value="1"/>
</dbReference>
<evidence type="ECO:0000256" key="5">
    <source>
        <dbReference type="ARBA" id="ARBA00022516"/>
    </source>
</evidence>
<comment type="pathway">
    <text evidence="13 14">Isoprenoid biosynthesis; isopentenyl diphosphate biosynthesis via mevalonate pathway; isopentenyl diphosphate from (R)-mevalonate: step 1/3.</text>
</comment>
<comment type="cofactor">
    <cofactor evidence="14">
        <name>Mg(2+)</name>
        <dbReference type="ChEBI" id="CHEBI:18420"/>
    </cofactor>
</comment>
<dbReference type="InterPro" id="IPR006205">
    <property type="entry name" value="Mev_gal_kin"/>
</dbReference>